<proteinExistence type="predicted"/>
<name>A0A9P1DCK2_9DINO</name>
<dbReference type="AlphaFoldDB" id="A0A9P1DCK2"/>
<comment type="caution">
    <text evidence="3">The sequence shown here is derived from an EMBL/GenBank/DDBJ whole genome shotgun (WGS) entry which is preliminary data.</text>
</comment>
<feature type="region of interest" description="Disordered" evidence="1">
    <location>
        <begin position="259"/>
        <end position="315"/>
    </location>
</feature>
<feature type="transmembrane region" description="Helical" evidence="2">
    <location>
        <begin position="119"/>
        <end position="143"/>
    </location>
</feature>
<evidence type="ECO:0000313" key="3">
    <source>
        <dbReference type="EMBL" id="CAI4006559.1"/>
    </source>
</evidence>
<feature type="transmembrane region" description="Helical" evidence="2">
    <location>
        <begin position="90"/>
        <end position="113"/>
    </location>
</feature>
<feature type="compositionally biased region" description="Basic residues" evidence="1">
    <location>
        <begin position="300"/>
        <end position="309"/>
    </location>
</feature>
<organism evidence="3">
    <name type="scientific">Cladocopium goreaui</name>
    <dbReference type="NCBI Taxonomy" id="2562237"/>
    <lineage>
        <taxon>Eukaryota</taxon>
        <taxon>Sar</taxon>
        <taxon>Alveolata</taxon>
        <taxon>Dinophyceae</taxon>
        <taxon>Suessiales</taxon>
        <taxon>Symbiodiniaceae</taxon>
        <taxon>Cladocopium</taxon>
    </lineage>
</organism>
<evidence type="ECO:0000313" key="4">
    <source>
        <dbReference type="EMBL" id="CAL1159934.1"/>
    </source>
</evidence>
<reference evidence="4" key="2">
    <citation type="submission" date="2024-04" db="EMBL/GenBank/DDBJ databases">
        <authorList>
            <person name="Chen Y."/>
            <person name="Shah S."/>
            <person name="Dougan E. K."/>
            <person name="Thang M."/>
            <person name="Chan C."/>
        </authorList>
    </citation>
    <scope>NUCLEOTIDE SEQUENCE [LARGE SCALE GENOMIC DNA]</scope>
</reference>
<sequence length="571" mass="65477">EQHNGLECAAFTKPRCFYRCAAFSVVMLGCGIFYSLMVPLIRLLWVSHRFRLVFKQVLDLQLRCVCQCAAILASFMRFDIRSYALALWKGMLRFVLLCIPFFAQIFVTIRYLLLVRILLAHGFLMFAFVAFTGLCPFAMVALLHPIGRCKWKLKCRKCGLRRVCWKHRQKRIGPSVCTLSRLRLKLNQRRQGLRGGGGGLADALQKLLESHQNAEWEDRGEVWLRRKLESLLSKKQSNGTLMTGLRTILQKAEAWQTQVQAPATKASRWKASKFRSQPWEPSKPPPDQCQGPSTTGNAWHKSHINKKQSSRWQKEHSEEWHQVKWRPRPQEFGDPGKVRIFCDVVDLSDHLDLMNDQMLDHGDSHVVFHADDEHAAQENTTTINLRQRIENSVVLRMILDRKYCRYWNTSNAGAKARAWCHAQSAMAQESIQDIWGLNLIDKACVKCMVRVANAEVAETLLRARGTEHAGSRWFIEGLTPDVTPMAMQWIPRNGQENWLEYGARCRIEADQQGLIRGRHQLGIKEGVSYDVVMPRAVKTRRVQSNPRALRCATRKLLAEQPAGSGPKHCCK</sequence>
<feature type="transmembrane region" description="Helical" evidence="2">
    <location>
        <begin position="21"/>
        <end position="45"/>
    </location>
</feature>
<dbReference type="EMBL" id="CAMXCT020003856">
    <property type="protein sequence ID" value="CAL1159934.1"/>
    <property type="molecule type" value="Genomic_DNA"/>
</dbReference>
<keyword evidence="2" id="KW-0472">Membrane</keyword>
<dbReference type="EMBL" id="CAMXCT010003856">
    <property type="protein sequence ID" value="CAI4006559.1"/>
    <property type="molecule type" value="Genomic_DNA"/>
</dbReference>
<keyword evidence="2" id="KW-1133">Transmembrane helix</keyword>
<gene>
    <name evidence="3" type="ORF">C1SCF055_LOCUS32190</name>
</gene>
<accession>A0A9P1DCK2</accession>
<protein>
    <submittedName>
        <fullName evidence="3">Uncharacterized protein</fullName>
    </submittedName>
</protein>
<feature type="non-terminal residue" evidence="3">
    <location>
        <position position="1"/>
    </location>
</feature>
<evidence type="ECO:0000256" key="2">
    <source>
        <dbReference type="SAM" id="Phobius"/>
    </source>
</evidence>
<evidence type="ECO:0000256" key="1">
    <source>
        <dbReference type="SAM" id="MobiDB-lite"/>
    </source>
</evidence>
<keyword evidence="2" id="KW-0812">Transmembrane</keyword>
<reference evidence="3" key="1">
    <citation type="submission" date="2022-10" db="EMBL/GenBank/DDBJ databases">
        <authorList>
            <person name="Chen Y."/>
            <person name="Dougan E. K."/>
            <person name="Chan C."/>
            <person name="Rhodes N."/>
            <person name="Thang M."/>
        </authorList>
    </citation>
    <scope>NUCLEOTIDE SEQUENCE</scope>
</reference>